<dbReference type="OrthoDB" id="285216at2"/>
<dbReference type="InterPro" id="IPR025877">
    <property type="entry name" value="MobA-like_NTP_Trfase"/>
</dbReference>
<dbReference type="GO" id="GO:0016779">
    <property type="term" value="F:nucleotidyltransferase activity"/>
    <property type="evidence" value="ECO:0007669"/>
    <property type="project" value="UniProtKB-ARBA"/>
</dbReference>
<dbReference type="KEGG" id="pprt:ET464_04265"/>
<dbReference type="EMBL" id="CP035492">
    <property type="protein sequence ID" value="QAY65714.1"/>
    <property type="molecule type" value="Genomic_DNA"/>
</dbReference>
<dbReference type="Pfam" id="PF12804">
    <property type="entry name" value="NTP_transf_3"/>
    <property type="match status" value="1"/>
</dbReference>
<gene>
    <name evidence="2" type="ORF">ET464_04265</name>
</gene>
<keyword evidence="2" id="KW-0808">Transferase</keyword>
<keyword evidence="3" id="KW-1185">Reference proteome</keyword>
<evidence type="ECO:0000313" key="3">
    <source>
        <dbReference type="Proteomes" id="UP000293568"/>
    </source>
</evidence>
<evidence type="ECO:0000313" key="2">
    <source>
        <dbReference type="EMBL" id="QAY65714.1"/>
    </source>
</evidence>
<dbReference type="SUPFAM" id="SSF53448">
    <property type="entry name" value="Nucleotide-diphospho-sugar transferases"/>
    <property type="match status" value="1"/>
</dbReference>
<proteinExistence type="predicted"/>
<accession>A0A4P6ES49</accession>
<dbReference type="Gene3D" id="3.90.550.10">
    <property type="entry name" value="Spore Coat Polysaccharide Biosynthesis Protein SpsA, Chain A"/>
    <property type="match status" value="1"/>
</dbReference>
<feature type="domain" description="MobA-like NTP transferase" evidence="1">
    <location>
        <begin position="140"/>
        <end position="241"/>
    </location>
</feature>
<sequence>MAVKLSVIYLAAGQSRRMGKPKLNLELADGVTLGSLALHALSVNASSTAGLPDAVIPTAAHSGCTAGSSVLSAGAPSVNSLSDLIIVARPDDDMRWLPSIYRNGIYSCQTNTYPQLGVKLHKSVSYMGDIDAELLLPQYASVRIIRCPDAHLGMSHSIRSGLAAAAEGQPDAVLIALADQPFIPHRHIEMLIEAFNDSGAHFAATANREGIAMPPAIFGRRLFPALERLEGDAGARKLLSDASNAGVFVPALKDEWLMDIDDPDSFKLAADLYSKSMQIPDS</sequence>
<dbReference type="InterPro" id="IPR029044">
    <property type="entry name" value="Nucleotide-diphossugar_trans"/>
</dbReference>
<dbReference type="AlphaFoldDB" id="A0A4P6ES49"/>
<dbReference type="PANTHER" id="PTHR43777:SF1">
    <property type="entry name" value="MOLYBDENUM COFACTOR CYTIDYLYLTRANSFERASE"/>
    <property type="match status" value="1"/>
</dbReference>
<name>A0A4P6ES49_9BACL</name>
<reference evidence="2 3" key="1">
    <citation type="submission" date="2019-01" db="EMBL/GenBank/DDBJ databases">
        <title>Genome sequencing of strain FW100M-2.</title>
        <authorList>
            <person name="Heo J."/>
            <person name="Kim S.-J."/>
            <person name="Kim J.-S."/>
            <person name="Hong S.-B."/>
            <person name="Kwon S.-W."/>
        </authorList>
    </citation>
    <scope>NUCLEOTIDE SEQUENCE [LARGE SCALE GENOMIC DNA]</scope>
    <source>
        <strain evidence="2 3">FW100M-2</strain>
    </source>
</reference>
<dbReference type="PANTHER" id="PTHR43777">
    <property type="entry name" value="MOLYBDENUM COFACTOR CYTIDYLYLTRANSFERASE"/>
    <property type="match status" value="1"/>
</dbReference>
<organism evidence="2 3">
    <name type="scientific">Paenibacillus protaetiae</name>
    <dbReference type="NCBI Taxonomy" id="2509456"/>
    <lineage>
        <taxon>Bacteria</taxon>
        <taxon>Bacillati</taxon>
        <taxon>Bacillota</taxon>
        <taxon>Bacilli</taxon>
        <taxon>Bacillales</taxon>
        <taxon>Paenibacillaceae</taxon>
        <taxon>Paenibacillus</taxon>
    </lineage>
</organism>
<evidence type="ECO:0000259" key="1">
    <source>
        <dbReference type="Pfam" id="PF12804"/>
    </source>
</evidence>
<dbReference type="Proteomes" id="UP000293568">
    <property type="component" value="Chromosome"/>
</dbReference>
<protein>
    <submittedName>
        <fullName evidence="2">Nucleotidyltransferase family protein</fullName>
    </submittedName>
</protein>
<dbReference type="CDD" id="cd04182">
    <property type="entry name" value="GT_2_like_f"/>
    <property type="match status" value="1"/>
</dbReference>